<reference evidence="3 4" key="1">
    <citation type="journal article" date="2017" name="Curr. Biol.">
        <title>Genome architecture and evolution of a unichromosomal asexual nematode.</title>
        <authorList>
            <person name="Fradin H."/>
            <person name="Zegar C."/>
            <person name="Gutwein M."/>
            <person name="Lucas J."/>
            <person name="Kovtun M."/>
            <person name="Corcoran D."/>
            <person name="Baugh L.R."/>
            <person name="Kiontke K."/>
            <person name="Gunsalus K."/>
            <person name="Fitch D.H."/>
            <person name="Piano F."/>
        </authorList>
    </citation>
    <scope>NUCLEOTIDE SEQUENCE [LARGE SCALE GENOMIC DNA]</scope>
    <source>
        <strain evidence="3">PF1309</strain>
    </source>
</reference>
<protein>
    <recommendedName>
        <fullName evidence="2">Methyltransferase domain-containing protein</fullName>
    </recommendedName>
</protein>
<dbReference type="InterPro" id="IPR025714">
    <property type="entry name" value="Methyltranfer_dom"/>
</dbReference>
<keyword evidence="1" id="KW-0472">Membrane</keyword>
<proteinExistence type="predicted"/>
<comment type="caution">
    <text evidence="3">The sequence shown here is derived from an EMBL/GenBank/DDBJ whole genome shotgun (WGS) entry which is preliminary data.</text>
</comment>
<evidence type="ECO:0000313" key="4">
    <source>
        <dbReference type="Proteomes" id="UP000218231"/>
    </source>
</evidence>
<dbReference type="AlphaFoldDB" id="A0A2A2LRM3"/>
<name>A0A2A2LRM3_9BILA</name>
<evidence type="ECO:0000313" key="3">
    <source>
        <dbReference type="EMBL" id="PAV88881.1"/>
    </source>
</evidence>
<dbReference type="Proteomes" id="UP000218231">
    <property type="component" value="Unassembled WGS sequence"/>
</dbReference>
<keyword evidence="4" id="KW-1185">Reference proteome</keyword>
<sequence>MSNQYIFFILFLAINSGLWMIFNSVQQSHMKELQTLILDQRNGKKYSAPSESEKQDSNDKGDKIVISKEFIDWYKNQGRTRADYVKTTVNQEIYNVLAPEAYCPRMRLGRIFDGGKWICDPINVPDGCVIFSLGIAGRPSFDEEIQKYTNMRCKIYGYDRSPASISEQVFKSINGASRAITLAKVTDASKGTSTIEDLMKLEKVDKIEILKIDIEGAEFEVMTQFLQKQTVCQILIEIHSTYDGAKNLLREIARFDYLLFNFEINPNSPFTATEFSFIHKSCMQRYSAIELYRYLP</sequence>
<evidence type="ECO:0000256" key="1">
    <source>
        <dbReference type="SAM" id="Phobius"/>
    </source>
</evidence>
<dbReference type="SUPFAM" id="SSF53335">
    <property type="entry name" value="S-adenosyl-L-methionine-dependent methyltransferases"/>
    <property type="match status" value="1"/>
</dbReference>
<keyword evidence="1" id="KW-1133">Transmembrane helix</keyword>
<keyword evidence="1" id="KW-0812">Transmembrane</keyword>
<feature type="transmembrane region" description="Helical" evidence="1">
    <location>
        <begin position="6"/>
        <end position="25"/>
    </location>
</feature>
<dbReference type="STRING" id="2018661.A0A2A2LRM3"/>
<dbReference type="InterPro" id="IPR029063">
    <property type="entry name" value="SAM-dependent_MTases_sf"/>
</dbReference>
<accession>A0A2A2LRM3</accession>
<feature type="domain" description="Methyltransferase" evidence="2">
    <location>
        <begin position="91"/>
        <end position="278"/>
    </location>
</feature>
<dbReference type="InterPro" id="IPR026913">
    <property type="entry name" value="METTL24"/>
</dbReference>
<dbReference type="PANTHER" id="PTHR32026:SF27">
    <property type="entry name" value="METHYLTRANSFERASE FKBM DOMAIN-CONTAINING PROTEIN-RELATED"/>
    <property type="match status" value="1"/>
</dbReference>
<dbReference type="OrthoDB" id="5815019at2759"/>
<organism evidence="3 4">
    <name type="scientific">Diploscapter pachys</name>
    <dbReference type="NCBI Taxonomy" id="2018661"/>
    <lineage>
        <taxon>Eukaryota</taxon>
        <taxon>Metazoa</taxon>
        <taxon>Ecdysozoa</taxon>
        <taxon>Nematoda</taxon>
        <taxon>Chromadorea</taxon>
        <taxon>Rhabditida</taxon>
        <taxon>Rhabditina</taxon>
        <taxon>Rhabditomorpha</taxon>
        <taxon>Rhabditoidea</taxon>
        <taxon>Rhabditidae</taxon>
        <taxon>Diploscapter</taxon>
    </lineage>
</organism>
<gene>
    <name evidence="3" type="ORF">WR25_07471</name>
</gene>
<evidence type="ECO:0000259" key="2">
    <source>
        <dbReference type="Pfam" id="PF13383"/>
    </source>
</evidence>
<dbReference type="Pfam" id="PF13383">
    <property type="entry name" value="Methyltransf_22"/>
    <property type="match status" value="1"/>
</dbReference>
<dbReference type="PANTHER" id="PTHR32026">
    <property type="entry name" value="METHYLTRANSFERASE-LIKE PROTEIN 24"/>
    <property type="match status" value="1"/>
</dbReference>
<dbReference type="EMBL" id="LIAE01006486">
    <property type="protein sequence ID" value="PAV88881.1"/>
    <property type="molecule type" value="Genomic_DNA"/>
</dbReference>
<dbReference type="Gene3D" id="3.40.50.150">
    <property type="entry name" value="Vaccinia Virus protein VP39"/>
    <property type="match status" value="1"/>
</dbReference>